<feature type="region of interest" description="Disordered" evidence="1">
    <location>
        <begin position="720"/>
        <end position="747"/>
    </location>
</feature>
<proteinExistence type="predicted"/>
<dbReference type="InterPro" id="IPR053078">
    <property type="entry name" value="TTF1-like"/>
</dbReference>
<dbReference type="PROSITE" id="PS50090">
    <property type="entry name" value="MYB_LIKE"/>
    <property type="match status" value="2"/>
</dbReference>
<dbReference type="GeneID" id="110079589"/>
<feature type="compositionally biased region" description="Basic and acidic residues" evidence="1">
    <location>
        <begin position="98"/>
        <end position="111"/>
    </location>
</feature>
<dbReference type="InterPro" id="IPR009057">
    <property type="entry name" value="Homeodomain-like_sf"/>
</dbReference>
<dbReference type="RefSeq" id="XP_072840679.1">
    <property type="nucleotide sequence ID" value="XM_072984578.1"/>
</dbReference>
<protein>
    <submittedName>
        <fullName evidence="5">Transcription termination factor 1 isoform X1</fullName>
    </submittedName>
</protein>
<feature type="compositionally biased region" description="Basic residues" evidence="1">
    <location>
        <begin position="255"/>
        <end position="269"/>
    </location>
</feature>
<sequence>METTDRVDASYTNSVQVLDMPKKKKKKKKKRKLEALERETGQPPEDAPLHSPLSSDPPPLVSWQIDSEENPVPRKKSKKKTADKEISDSQDDSSWIALEKELNSEVRVDLGHKKKKKRKRRSSEQDGVCEICVPENPEVTTHFPEATDVEVAEQGYESPPLKKKKKKKKKKAKELLAEEAERSEISSLMTNGKADSAGAQNPNQTDHSDAEGSMELFSSPLLLPETQHDPLFEEEESGAPGSDPPDVANSSVAPKKARKRKKNRSKPPRAKGSGANEDDLAAEENNARDALSPTLCEENHGLRKNTTSTHTDVEEPSSPQHPASETSSLFDDDFLESLSTPAINLESTTKELEEFVPHVRSLSASAVQQLASRDLDRFRRFKKQGIAVRFGKFTKKEDRLLKENIEAFLEETGIDSAEKLLFTHRFPEEKAAINKLKASHLFGVRIAEGIPRPWRLVYYRGRRLFDPQNHKGKYSEEEKQELKKYQAMYGNNWTKISELMCRSSKSVEQKFCDIRSDPKSGHWSEEETEKLIRVVAKVLRPKAKSAGSTQDPKNGNRTLLLDREMLYKGIPWVQIEAEMGTRNWKQCRKKWSSIVTKKLAGGQTARTQSESTRFRIKLIRRLNKLDVEEESEINWEDISSAMGNLPPNYLQSRYYKMKTSYVPFWNRKPFSEIIYYLYKKKLPQLKRRVKERAAVKTAVSAATKDNPGKDAFLFSYFFPDDGQDCPTDDEEETGKAGPDEQEFSHPS</sequence>
<feature type="region of interest" description="Disordered" evidence="1">
    <location>
        <begin position="1"/>
        <end position="327"/>
    </location>
</feature>
<dbReference type="SUPFAM" id="SSF46689">
    <property type="entry name" value="Homeodomain-like"/>
    <property type="match status" value="2"/>
</dbReference>
<dbReference type="SMART" id="SM00717">
    <property type="entry name" value="SANT"/>
    <property type="match status" value="4"/>
</dbReference>
<feature type="compositionally biased region" description="Basic residues" evidence="1">
    <location>
        <begin position="112"/>
        <end position="121"/>
    </location>
</feature>
<dbReference type="PANTHER" id="PTHR46760">
    <property type="entry name" value="TRANSCRIPTION TERMINATION FACTOR 1"/>
    <property type="match status" value="1"/>
</dbReference>
<dbReference type="Proteomes" id="UP001652642">
    <property type="component" value="Chromosome Z"/>
</dbReference>
<evidence type="ECO:0000313" key="5">
    <source>
        <dbReference type="RefSeq" id="XP_072840679.1"/>
    </source>
</evidence>
<accession>A0ABM5F5K9</accession>
<feature type="domain" description="Myb-like" evidence="2">
    <location>
        <begin position="466"/>
        <end position="511"/>
    </location>
</feature>
<dbReference type="Pfam" id="PF13921">
    <property type="entry name" value="Myb_DNA-bind_6"/>
    <property type="match status" value="1"/>
</dbReference>
<evidence type="ECO:0000259" key="3">
    <source>
        <dbReference type="PROSITE" id="PS51294"/>
    </source>
</evidence>
<dbReference type="Gene3D" id="1.10.10.60">
    <property type="entry name" value="Homeodomain-like"/>
    <property type="match status" value="2"/>
</dbReference>
<dbReference type="PANTHER" id="PTHR46760:SF1">
    <property type="entry name" value="TRANSCRIPTION TERMINATION FACTOR 1"/>
    <property type="match status" value="1"/>
</dbReference>
<feature type="compositionally biased region" description="Polar residues" evidence="1">
    <location>
        <begin position="317"/>
        <end position="327"/>
    </location>
</feature>
<organism evidence="4 5">
    <name type="scientific">Pogona vitticeps</name>
    <name type="common">central bearded dragon</name>
    <dbReference type="NCBI Taxonomy" id="103695"/>
    <lineage>
        <taxon>Eukaryota</taxon>
        <taxon>Metazoa</taxon>
        <taxon>Chordata</taxon>
        <taxon>Craniata</taxon>
        <taxon>Vertebrata</taxon>
        <taxon>Euteleostomi</taxon>
        <taxon>Lepidosauria</taxon>
        <taxon>Squamata</taxon>
        <taxon>Bifurcata</taxon>
        <taxon>Unidentata</taxon>
        <taxon>Episquamata</taxon>
        <taxon>Toxicofera</taxon>
        <taxon>Iguania</taxon>
        <taxon>Acrodonta</taxon>
        <taxon>Agamidae</taxon>
        <taxon>Amphibolurinae</taxon>
        <taxon>Pogona</taxon>
    </lineage>
</organism>
<dbReference type="InterPro" id="IPR017930">
    <property type="entry name" value="Myb_dom"/>
</dbReference>
<evidence type="ECO:0000313" key="4">
    <source>
        <dbReference type="Proteomes" id="UP001652642"/>
    </source>
</evidence>
<name>A0ABM5F5K9_9SAUR</name>
<feature type="compositionally biased region" description="Basic and acidic residues" evidence="1">
    <location>
        <begin position="173"/>
        <end position="184"/>
    </location>
</feature>
<evidence type="ECO:0000259" key="2">
    <source>
        <dbReference type="PROSITE" id="PS50090"/>
    </source>
</evidence>
<dbReference type="PROSITE" id="PS51294">
    <property type="entry name" value="HTH_MYB"/>
    <property type="match status" value="1"/>
</dbReference>
<evidence type="ECO:0000256" key="1">
    <source>
        <dbReference type="SAM" id="MobiDB-lite"/>
    </source>
</evidence>
<feature type="compositionally biased region" description="Basic residues" evidence="1">
    <location>
        <begin position="161"/>
        <end position="172"/>
    </location>
</feature>
<keyword evidence="4" id="KW-1185">Reference proteome</keyword>
<feature type="compositionally biased region" description="Acidic residues" evidence="1">
    <location>
        <begin position="721"/>
        <end position="732"/>
    </location>
</feature>
<feature type="compositionally biased region" description="Basic residues" evidence="1">
    <location>
        <begin position="22"/>
        <end position="32"/>
    </location>
</feature>
<feature type="domain" description="Myb-like" evidence="2">
    <location>
        <begin position="515"/>
        <end position="595"/>
    </location>
</feature>
<reference evidence="5" key="1">
    <citation type="submission" date="2025-08" db="UniProtKB">
        <authorList>
            <consortium name="RefSeq"/>
        </authorList>
    </citation>
    <scope>IDENTIFICATION</scope>
</reference>
<feature type="domain" description="HTH myb-type" evidence="3">
    <location>
        <begin position="466"/>
        <end position="519"/>
    </location>
</feature>
<dbReference type="CDD" id="cd00167">
    <property type="entry name" value="SANT"/>
    <property type="match status" value="2"/>
</dbReference>
<dbReference type="InterPro" id="IPR001005">
    <property type="entry name" value="SANT/Myb"/>
</dbReference>
<gene>
    <name evidence="5" type="primary">TTF1</name>
</gene>